<comment type="caution">
    <text evidence="1">The sequence shown here is derived from an EMBL/GenBank/DDBJ whole genome shotgun (WGS) entry which is preliminary data.</text>
</comment>
<name>A0A017T268_9BACT</name>
<evidence type="ECO:0000313" key="1">
    <source>
        <dbReference type="EMBL" id="EYF02636.1"/>
    </source>
</evidence>
<dbReference type="STRING" id="1192034.CAP_6666"/>
<organism evidence="1 2">
    <name type="scientific">Chondromyces apiculatus DSM 436</name>
    <dbReference type="NCBI Taxonomy" id="1192034"/>
    <lineage>
        <taxon>Bacteria</taxon>
        <taxon>Pseudomonadati</taxon>
        <taxon>Myxococcota</taxon>
        <taxon>Polyangia</taxon>
        <taxon>Polyangiales</taxon>
        <taxon>Polyangiaceae</taxon>
        <taxon>Chondromyces</taxon>
    </lineage>
</organism>
<gene>
    <name evidence="1" type="ORF">CAP_6666</name>
</gene>
<keyword evidence="2" id="KW-1185">Reference proteome</keyword>
<protein>
    <submittedName>
        <fullName evidence="1">Uncharacterized protein</fullName>
    </submittedName>
</protein>
<reference evidence="1 2" key="1">
    <citation type="submission" date="2013-05" db="EMBL/GenBank/DDBJ databases">
        <title>Genome assembly of Chondromyces apiculatus DSM 436.</title>
        <authorList>
            <person name="Sharma G."/>
            <person name="Khatri I."/>
            <person name="Kaur C."/>
            <person name="Mayilraj S."/>
            <person name="Subramanian S."/>
        </authorList>
    </citation>
    <scope>NUCLEOTIDE SEQUENCE [LARGE SCALE GENOMIC DNA]</scope>
    <source>
        <strain evidence="1 2">DSM 436</strain>
    </source>
</reference>
<dbReference type="RefSeq" id="WP_156041280.1">
    <property type="nucleotide sequence ID" value="NZ_ASRX01000057.1"/>
</dbReference>
<dbReference type="EMBL" id="ASRX01000057">
    <property type="protein sequence ID" value="EYF02636.1"/>
    <property type="molecule type" value="Genomic_DNA"/>
</dbReference>
<accession>A0A017T268</accession>
<sequence length="66" mass="7195">MGDTAEAGRLEDCGGEDDLRLLRGRDREVRRPEERRLFEDRALLRLTPGNAGALSPVSTRGAPSGC</sequence>
<dbReference type="Proteomes" id="UP000019678">
    <property type="component" value="Unassembled WGS sequence"/>
</dbReference>
<proteinExistence type="predicted"/>
<dbReference type="AlphaFoldDB" id="A0A017T268"/>
<evidence type="ECO:0000313" key="2">
    <source>
        <dbReference type="Proteomes" id="UP000019678"/>
    </source>
</evidence>